<accession>A0AA88DSJ3</accession>
<dbReference type="Proteomes" id="UP001187192">
    <property type="component" value="Unassembled WGS sequence"/>
</dbReference>
<sequence length="110" mass="12317">MIKSYGRKEEELALILFLDGCATLQFINSCATKSDNGQAALIQKRPLHMNYTETWKGVNLFTFSAYSDQLSFKTITSTVIPRSRPQMCLTSITNHLFATPLADDVHGLET</sequence>
<keyword evidence="2" id="KW-1185">Reference proteome</keyword>
<dbReference type="AlphaFoldDB" id="A0AA88DSJ3"/>
<proteinExistence type="predicted"/>
<gene>
    <name evidence="1" type="ORF">TIFTF001_030024</name>
</gene>
<evidence type="ECO:0000313" key="1">
    <source>
        <dbReference type="EMBL" id="GMN60947.1"/>
    </source>
</evidence>
<reference evidence="1" key="1">
    <citation type="submission" date="2023-07" db="EMBL/GenBank/DDBJ databases">
        <title>draft genome sequence of fig (Ficus carica).</title>
        <authorList>
            <person name="Takahashi T."/>
            <person name="Nishimura K."/>
        </authorList>
    </citation>
    <scope>NUCLEOTIDE SEQUENCE</scope>
</reference>
<evidence type="ECO:0000313" key="2">
    <source>
        <dbReference type="Proteomes" id="UP001187192"/>
    </source>
</evidence>
<organism evidence="1 2">
    <name type="scientific">Ficus carica</name>
    <name type="common">Common fig</name>
    <dbReference type="NCBI Taxonomy" id="3494"/>
    <lineage>
        <taxon>Eukaryota</taxon>
        <taxon>Viridiplantae</taxon>
        <taxon>Streptophyta</taxon>
        <taxon>Embryophyta</taxon>
        <taxon>Tracheophyta</taxon>
        <taxon>Spermatophyta</taxon>
        <taxon>Magnoliopsida</taxon>
        <taxon>eudicotyledons</taxon>
        <taxon>Gunneridae</taxon>
        <taxon>Pentapetalae</taxon>
        <taxon>rosids</taxon>
        <taxon>fabids</taxon>
        <taxon>Rosales</taxon>
        <taxon>Moraceae</taxon>
        <taxon>Ficeae</taxon>
        <taxon>Ficus</taxon>
    </lineage>
</organism>
<comment type="caution">
    <text evidence="1">The sequence shown here is derived from an EMBL/GenBank/DDBJ whole genome shotgun (WGS) entry which is preliminary data.</text>
</comment>
<name>A0AA88DSJ3_FICCA</name>
<dbReference type="EMBL" id="BTGU01000104">
    <property type="protein sequence ID" value="GMN60947.1"/>
    <property type="molecule type" value="Genomic_DNA"/>
</dbReference>
<protein>
    <submittedName>
        <fullName evidence="1">Uncharacterized protein</fullName>
    </submittedName>
</protein>